<keyword evidence="2" id="KW-1185">Reference proteome</keyword>
<protein>
    <submittedName>
        <fullName evidence="1">Membrane transport protein</fullName>
    </submittedName>
</protein>
<gene>
    <name evidence="1" type="ORF">IHE45_14G126400</name>
</gene>
<accession>A0ACB7UUX1</accession>
<name>A0ACB7UUX1_DIOAL</name>
<proteinExistence type="predicted"/>
<sequence length="386" mass="42276">MGFLSLLMVASMPVVQVLLIGLLGAFLATKNINVLTPTALKDINKVVFMVFTPSLVFFSFAKSITLQGIISWWFMPVNIGIIFLLGSILGWVIVKVLRPGRHLEGLVIANCTAGNLGNLMLILIPAICAEEGNPFGKIDVCRENGITYVSLSMALGGIFIWTHTYSFMQKDGILREKMKLNNADLEAYQIQTKVPLLPDENVSEKKQHFMEKLKPTLHRIVEELMTPPIVAVIVGFIVGVIPWIKSLIFGLNAPLRVLQDSLKLLGDGLLPCIILILGGNLTRGLHKSEIKTSVIVAIICTRYIVLPIAGIGVVRAVKGLGLLPSDTLFAYVLLVQYTLPPGMSIATMAQLFNAGQEECSVIFLWTYLVAALAVTAWSSVFMWILT</sequence>
<organism evidence="1 2">
    <name type="scientific">Dioscorea alata</name>
    <name type="common">Purple yam</name>
    <dbReference type="NCBI Taxonomy" id="55571"/>
    <lineage>
        <taxon>Eukaryota</taxon>
        <taxon>Viridiplantae</taxon>
        <taxon>Streptophyta</taxon>
        <taxon>Embryophyta</taxon>
        <taxon>Tracheophyta</taxon>
        <taxon>Spermatophyta</taxon>
        <taxon>Magnoliopsida</taxon>
        <taxon>Liliopsida</taxon>
        <taxon>Dioscoreales</taxon>
        <taxon>Dioscoreaceae</taxon>
        <taxon>Dioscorea</taxon>
    </lineage>
</organism>
<reference evidence="2" key="1">
    <citation type="journal article" date="2022" name="Nat. Commun.">
        <title>Chromosome evolution and the genetic basis of agronomically important traits in greater yam.</title>
        <authorList>
            <person name="Bredeson J.V."/>
            <person name="Lyons J.B."/>
            <person name="Oniyinde I.O."/>
            <person name="Okereke N.R."/>
            <person name="Kolade O."/>
            <person name="Nnabue I."/>
            <person name="Nwadili C.O."/>
            <person name="Hribova E."/>
            <person name="Parker M."/>
            <person name="Nwogha J."/>
            <person name="Shu S."/>
            <person name="Carlson J."/>
            <person name="Kariba R."/>
            <person name="Muthemba S."/>
            <person name="Knop K."/>
            <person name="Barton G.J."/>
            <person name="Sherwood A.V."/>
            <person name="Lopez-Montes A."/>
            <person name="Asiedu R."/>
            <person name="Jamnadass R."/>
            <person name="Muchugi A."/>
            <person name="Goodstein D."/>
            <person name="Egesi C.N."/>
            <person name="Featherston J."/>
            <person name="Asfaw A."/>
            <person name="Simpson G.G."/>
            <person name="Dolezel J."/>
            <person name="Hendre P.S."/>
            <person name="Van Deynze A."/>
            <person name="Kumar P.L."/>
            <person name="Obidiegwu J.E."/>
            <person name="Bhattacharjee R."/>
            <person name="Rokhsar D.S."/>
        </authorList>
    </citation>
    <scope>NUCLEOTIDE SEQUENCE [LARGE SCALE GENOMIC DNA]</scope>
    <source>
        <strain evidence="2">cv. TDa95/00328</strain>
    </source>
</reference>
<comment type="caution">
    <text evidence="1">The sequence shown here is derived from an EMBL/GenBank/DDBJ whole genome shotgun (WGS) entry which is preliminary data.</text>
</comment>
<evidence type="ECO:0000313" key="1">
    <source>
        <dbReference type="EMBL" id="KAH7664543.1"/>
    </source>
</evidence>
<dbReference type="Proteomes" id="UP000827976">
    <property type="component" value="Chromosome 14"/>
</dbReference>
<dbReference type="EMBL" id="CM037024">
    <property type="protein sequence ID" value="KAH7664543.1"/>
    <property type="molecule type" value="Genomic_DNA"/>
</dbReference>
<evidence type="ECO:0000313" key="2">
    <source>
        <dbReference type="Proteomes" id="UP000827976"/>
    </source>
</evidence>